<dbReference type="KEGG" id="nja:NSJP_3336"/>
<reference evidence="3 4" key="1">
    <citation type="submission" date="2017-03" db="EMBL/GenBank/DDBJ databases">
        <authorList>
            <person name="Afonso C.L."/>
            <person name="Miller P.J."/>
            <person name="Scott M.A."/>
            <person name="Spackman E."/>
            <person name="Goraichik I."/>
            <person name="Dimitrov K.M."/>
            <person name="Suarez D.L."/>
            <person name="Swayne D.E."/>
        </authorList>
    </citation>
    <scope>NUCLEOTIDE SEQUENCE [LARGE SCALE GENOMIC DNA]</scope>
    <source>
        <strain evidence="3">Genome sequencing of Nitrospira japonica strain NJ11</strain>
    </source>
</reference>
<organism evidence="3 4">
    <name type="scientific">Nitrospira japonica</name>
    <dbReference type="NCBI Taxonomy" id="1325564"/>
    <lineage>
        <taxon>Bacteria</taxon>
        <taxon>Pseudomonadati</taxon>
        <taxon>Nitrospirota</taxon>
        <taxon>Nitrospiria</taxon>
        <taxon>Nitrospirales</taxon>
        <taxon>Nitrospiraceae</taxon>
        <taxon>Nitrospira</taxon>
    </lineage>
</organism>
<keyword evidence="2" id="KW-1133">Transmembrane helix</keyword>
<evidence type="ECO:0000313" key="4">
    <source>
        <dbReference type="Proteomes" id="UP000192042"/>
    </source>
</evidence>
<sequence length="225" mass="24137">MAIDDRSVSDVPLAGGTDRSGEPGPAAGEDCREGAGLDRPLAGTRVIHSLPGRVRLRVPALKSHSHLEKGLQALLSDQTGVIEATVNSRCQSVTVMYDPALWSLDSLCAFHRRLTREELERRASIALADEEGAATSPPTEWLQPWRFLTKTEENPHSSGAVQTQVRSGYWTAGYISMVVGAVLVPVPLVPGIPLLMLASYFFAKASVSKPGNGPEFDGHATKPTE</sequence>
<dbReference type="Proteomes" id="UP000192042">
    <property type="component" value="Chromosome I"/>
</dbReference>
<dbReference type="RefSeq" id="WP_080887713.1">
    <property type="nucleotide sequence ID" value="NZ_LT828648.1"/>
</dbReference>
<proteinExistence type="predicted"/>
<evidence type="ECO:0000313" key="3">
    <source>
        <dbReference type="EMBL" id="SLM49503.1"/>
    </source>
</evidence>
<dbReference type="OrthoDB" id="8562357at2"/>
<keyword evidence="4" id="KW-1185">Reference proteome</keyword>
<feature type="region of interest" description="Disordered" evidence="1">
    <location>
        <begin position="1"/>
        <end position="37"/>
    </location>
</feature>
<evidence type="ECO:0008006" key="5">
    <source>
        <dbReference type="Google" id="ProtNLM"/>
    </source>
</evidence>
<dbReference type="EMBL" id="LT828648">
    <property type="protein sequence ID" value="SLM49503.1"/>
    <property type="molecule type" value="Genomic_DNA"/>
</dbReference>
<evidence type="ECO:0000256" key="2">
    <source>
        <dbReference type="SAM" id="Phobius"/>
    </source>
</evidence>
<keyword evidence="2" id="KW-0472">Membrane</keyword>
<accession>A0A1W1I9M9</accession>
<gene>
    <name evidence="3" type="ORF">NSJP_3336</name>
</gene>
<feature type="transmembrane region" description="Helical" evidence="2">
    <location>
        <begin position="174"/>
        <end position="202"/>
    </location>
</feature>
<dbReference type="STRING" id="1325564.NSJP_3336"/>
<keyword evidence="2" id="KW-0812">Transmembrane</keyword>
<dbReference type="AlphaFoldDB" id="A0A1W1I9M9"/>
<evidence type="ECO:0000256" key="1">
    <source>
        <dbReference type="SAM" id="MobiDB-lite"/>
    </source>
</evidence>
<protein>
    <recommendedName>
        <fullName evidence="5">HMA domain-containing protein</fullName>
    </recommendedName>
</protein>
<name>A0A1W1I9M9_9BACT</name>